<evidence type="ECO:0000313" key="4">
    <source>
        <dbReference type="Proteomes" id="UP000218811"/>
    </source>
</evidence>
<feature type="compositionally biased region" description="Low complexity" evidence="1">
    <location>
        <begin position="178"/>
        <end position="189"/>
    </location>
</feature>
<proteinExistence type="predicted"/>
<gene>
    <name evidence="3" type="ORF">WOLCODRAFT_161681</name>
</gene>
<sequence>MSPALFLDHNIDGGIILPRASPADVSPSDPSIVTETKVADSGIPEIGGSRGGFIALVVILATIFVSCCVAVFFLLRDHNPTPYERELRRARRLQRRETGSYEVPGGRPGLKGRLARLFGRRQAEGWVRAGDGDEWDAADEPVRPAAGDVREYSRPESFTFVGGSVGTAGLPRVDQDMSSESVELSVPEPALDTSYASVGRDLYTDPFTSSPTSLERTETQNSDESTGPSHGHHTRDDSHFTVRTGMSDSVSVRSMQKFESGTKFKEALDF</sequence>
<feature type="transmembrane region" description="Helical" evidence="2">
    <location>
        <begin position="53"/>
        <end position="75"/>
    </location>
</feature>
<protein>
    <recommendedName>
        <fullName evidence="5">Transmembrane protein</fullName>
    </recommendedName>
</protein>
<accession>A0A2H3JFJ2</accession>
<feature type="compositionally biased region" description="Polar residues" evidence="1">
    <location>
        <begin position="206"/>
        <end position="228"/>
    </location>
</feature>
<evidence type="ECO:0008006" key="5">
    <source>
        <dbReference type="Google" id="ProtNLM"/>
    </source>
</evidence>
<dbReference type="Proteomes" id="UP000218811">
    <property type="component" value="Unassembled WGS sequence"/>
</dbReference>
<dbReference type="OMA" id="EWETESI"/>
<keyword evidence="2" id="KW-0472">Membrane</keyword>
<dbReference type="AlphaFoldDB" id="A0A2H3JFJ2"/>
<keyword evidence="2" id="KW-1133">Transmembrane helix</keyword>
<keyword evidence="4" id="KW-1185">Reference proteome</keyword>
<keyword evidence="2" id="KW-0812">Transmembrane</keyword>
<evidence type="ECO:0000256" key="1">
    <source>
        <dbReference type="SAM" id="MobiDB-lite"/>
    </source>
</evidence>
<dbReference type="EMBL" id="KB467942">
    <property type="protein sequence ID" value="PCH38583.1"/>
    <property type="molecule type" value="Genomic_DNA"/>
</dbReference>
<name>A0A2H3JFJ2_WOLCO</name>
<organism evidence="3 4">
    <name type="scientific">Wolfiporia cocos (strain MD-104)</name>
    <name type="common">Brown rot fungus</name>
    <dbReference type="NCBI Taxonomy" id="742152"/>
    <lineage>
        <taxon>Eukaryota</taxon>
        <taxon>Fungi</taxon>
        <taxon>Dikarya</taxon>
        <taxon>Basidiomycota</taxon>
        <taxon>Agaricomycotina</taxon>
        <taxon>Agaricomycetes</taxon>
        <taxon>Polyporales</taxon>
        <taxon>Phaeolaceae</taxon>
        <taxon>Wolfiporia</taxon>
    </lineage>
</organism>
<evidence type="ECO:0000256" key="2">
    <source>
        <dbReference type="SAM" id="Phobius"/>
    </source>
</evidence>
<reference evidence="3 4" key="1">
    <citation type="journal article" date="2012" name="Science">
        <title>The Paleozoic origin of enzymatic lignin decomposition reconstructed from 31 fungal genomes.</title>
        <authorList>
            <person name="Floudas D."/>
            <person name="Binder M."/>
            <person name="Riley R."/>
            <person name="Barry K."/>
            <person name="Blanchette R.A."/>
            <person name="Henrissat B."/>
            <person name="Martinez A.T."/>
            <person name="Otillar R."/>
            <person name="Spatafora J.W."/>
            <person name="Yadav J.S."/>
            <person name="Aerts A."/>
            <person name="Benoit I."/>
            <person name="Boyd A."/>
            <person name="Carlson A."/>
            <person name="Copeland A."/>
            <person name="Coutinho P.M."/>
            <person name="de Vries R.P."/>
            <person name="Ferreira P."/>
            <person name="Findley K."/>
            <person name="Foster B."/>
            <person name="Gaskell J."/>
            <person name="Glotzer D."/>
            <person name="Gorecki P."/>
            <person name="Heitman J."/>
            <person name="Hesse C."/>
            <person name="Hori C."/>
            <person name="Igarashi K."/>
            <person name="Jurgens J.A."/>
            <person name="Kallen N."/>
            <person name="Kersten P."/>
            <person name="Kohler A."/>
            <person name="Kuees U."/>
            <person name="Kumar T.K.A."/>
            <person name="Kuo A."/>
            <person name="LaButti K."/>
            <person name="Larrondo L.F."/>
            <person name="Lindquist E."/>
            <person name="Ling A."/>
            <person name="Lombard V."/>
            <person name="Lucas S."/>
            <person name="Lundell T."/>
            <person name="Martin R."/>
            <person name="McLaughlin D.J."/>
            <person name="Morgenstern I."/>
            <person name="Morin E."/>
            <person name="Murat C."/>
            <person name="Nagy L.G."/>
            <person name="Nolan M."/>
            <person name="Ohm R.A."/>
            <person name="Patyshakuliyeva A."/>
            <person name="Rokas A."/>
            <person name="Ruiz-Duenas F.J."/>
            <person name="Sabat G."/>
            <person name="Salamov A."/>
            <person name="Samejima M."/>
            <person name="Schmutz J."/>
            <person name="Slot J.C."/>
            <person name="St John F."/>
            <person name="Stenlid J."/>
            <person name="Sun H."/>
            <person name="Sun S."/>
            <person name="Syed K."/>
            <person name="Tsang A."/>
            <person name="Wiebenga A."/>
            <person name="Young D."/>
            <person name="Pisabarro A."/>
            <person name="Eastwood D.C."/>
            <person name="Martin F."/>
            <person name="Cullen D."/>
            <person name="Grigoriev I.V."/>
            <person name="Hibbett D.S."/>
        </authorList>
    </citation>
    <scope>NUCLEOTIDE SEQUENCE [LARGE SCALE GENOMIC DNA]</scope>
    <source>
        <strain evidence="3 4">MD-104</strain>
    </source>
</reference>
<feature type="region of interest" description="Disordered" evidence="1">
    <location>
        <begin position="171"/>
        <end position="258"/>
    </location>
</feature>
<dbReference type="OrthoDB" id="3265603at2759"/>
<evidence type="ECO:0000313" key="3">
    <source>
        <dbReference type="EMBL" id="PCH38583.1"/>
    </source>
</evidence>
<feature type="compositionally biased region" description="Polar residues" evidence="1">
    <location>
        <begin position="244"/>
        <end position="258"/>
    </location>
</feature>